<keyword evidence="3" id="KW-1185">Reference proteome</keyword>
<feature type="compositionally biased region" description="Basic and acidic residues" evidence="1">
    <location>
        <begin position="15"/>
        <end position="28"/>
    </location>
</feature>
<sequence length="88" mass="10267">MVNESKNMYIPEDTLENHQDQYAHEGKNKEEREMIKRFFVDWLGACGDVTRAGGATLLVCCHVNQKRGGNLMKRWKGKRKKMKSTHRT</sequence>
<proteinExistence type="predicted"/>
<evidence type="ECO:0000313" key="3">
    <source>
        <dbReference type="Proteomes" id="UP001469553"/>
    </source>
</evidence>
<accession>A0ABV1A782</accession>
<reference evidence="2 3" key="1">
    <citation type="submission" date="2021-06" db="EMBL/GenBank/DDBJ databases">
        <authorList>
            <person name="Palmer J.M."/>
        </authorList>
    </citation>
    <scope>NUCLEOTIDE SEQUENCE [LARGE SCALE GENOMIC DNA]</scope>
    <source>
        <strain evidence="2 3">AS_MEX2019</strain>
        <tissue evidence="2">Muscle</tissue>
    </source>
</reference>
<dbReference type="EMBL" id="JAHRIP010084741">
    <property type="protein sequence ID" value="MEQ2313501.1"/>
    <property type="molecule type" value="Genomic_DNA"/>
</dbReference>
<dbReference type="Proteomes" id="UP001469553">
    <property type="component" value="Unassembled WGS sequence"/>
</dbReference>
<feature type="region of interest" description="Disordered" evidence="1">
    <location>
        <begin position="1"/>
        <end position="28"/>
    </location>
</feature>
<gene>
    <name evidence="2" type="ORF">AMECASPLE_002739</name>
</gene>
<organism evidence="2 3">
    <name type="scientific">Ameca splendens</name>
    <dbReference type="NCBI Taxonomy" id="208324"/>
    <lineage>
        <taxon>Eukaryota</taxon>
        <taxon>Metazoa</taxon>
        <taxon>Chordata</taxon>
        <taxon>Craniata</taxon>
        <taxon>Vertebrata</taxon>
        <taxon>Euteleostomi</taxon>
        <taxon>Actinopterygii</taxon>
        <taxon>Neopterygii</taxon>
        <taxon>Teleostei</taxon>
        <taxon>Neoteleostei</taxon>
        <taxon>Acanthomorphata</taxon>
        <taxon>Ovalentaria</taxon>
        <taxon>Atherinomorphae</taxon>
        <taxon>Cyprinodontiformes</taxon>
        <taxon>Goodeidae</taxon>
        <taxon>Ameca</taxon>
    </lineage>
</organism>
<evidence type="ECO:0000313" key="2">
    <source>
        <dbReference type="EMBL" id="MEQ2313501.1"/>
    </source>
</evidence>
<evidence type="ECO:0000256" key="1">
    <source>
        <dbReference type="SAM" id="MobiDB-lite"/>
    </source>
</evidence>
<protein>
    <submittedName>
        <fullName evidence="2">Uncharacterized protein</fullName>
    </submittedName>
</protein>
<name>A0ABV1A782_9TELE</name>
<comment type="caution">
    <text evidence="2">The sequence shown here is derived from an EMBL/GenBank/DDBJ whole genome shotgun (WGS) entry which is preliminary data.</text>
</comment>